<keyword evidence="1" id="KW-1133">Transmembrane helix</keyword>
<keyword evidence="1" id="KW-0472">Membrane</keyword>
<dbReference type="AlphaFoldDB" id="A0AAW4JNZ0"/>
<keyword evidence="1" id="KW-0812">Transmembrane</keyword>
<evidence type="ECO:0000256" key="1">
    <source>
        <dbReference type="SAM" id="Phobius"/>
    </source>
</evidence>
<reference evidence="2" key="1">
    <citation type="submission" date="2021-03" db="EMBL/GenBank/DDBJ databases">
        <title>X isolated from Micromonospora tulbaghiae.</title>
        <authorList>
            <person name="Stennett H.L."/>
        </authorList>
    </citation>
    <scope>NUCLEOTIDE SEQUENCE</scope>
    <source>
        <strain evidence="2">28M1-20</strain>
    </source>
</reference>
<evidence type="ECO:0000313" key="2">
    <source>
        <dbReference type="EMBL" id="MBO4143598.1"/>
    </source>
</evidence>
<organism evidence="2 3">
    <name type="scientific">Micromonospora tulbaghiae</name>
    <dbReference type="NCBI Taxonomy" id="479978"/>
    <lineage>
        <taxon>Bacteria</taxon>
        <taxon>Bacillati</taxon>
        <taxon>Actinomycetota</taxon>
        <taxon>Actinomycetes</taxon>
        <taxon>Micromonosporales</taxon>
        <taxon>Micromonosporaceae</taxon>
        <taxon>Micromonospora</taxon>
    </lineage>
</organism>
<feature type="transmembrane region" description="Helical" evidence="1">
    <location>
        <begin position="124"/>
        <end position="146"/>
    </location>
</feature>
<feature type="transmembrane region" description="Helical" evidence="1">
    <location>
        <begin position="71"/>
        <end position="93"/>
    </location>
</feature>
<dbReference type="EMBL" id="JAGFVQ010000079">
    <property type="protein sequence ID" value="MBO4143598.1"/>
    <property type="molecule type" value="Genomic_DNA"/>
</dbReference>
<dbReference type="Proteomes" id="UP000669887">
    <property type="component" value="Unassembled WGS sequence"/>
</dbReference>
<feature type="transmembrane region" description="Helical" evidence="1">
    <location>
        <begin position="44"/>
        <end position="65"/>
    </location>
</feature>
<protein>
    <recommendedName>
        <fullName evidence="4">RDD family protein</fullName>
    </recommendedName>
</protein>
<sequence>MTRLEAAQAQAEHVLGARKAKRIATFGNGTLYVKAGTLAQVMSWLIDFVVCLFAVAVGVVALSVVDRAVTLSGGALAGAVLALFVLVPVLYGLCYGNGRALGAVLTGTQLVRVRDGSRIGVKACWAMLVRTLFMPVLSVVLVVTAFSTGSADAPGSLVRTSIDPDATRRLHAAGIR</sequence>
<proteinExistence type="predicted"/>
<gene>
    <name evidence="2" type="ORF">J5U46_25970</name>
</gene>
<comment type="caution">
    <text evidence="2">The sequence shown here is derived from an EMBL/GenBank/DDBJ whole genome shotgun (WGS) entry which is preliminary data.</text>
</comment>
<name>A0AAW4JNZ0_9ACTN</name>
<accession>A0AAW4JNZ0</accession>
<evidence type="ECO:0000313" key="3">
    <source>
        <dbReference type="Proteomes" id="UP000669887"/>
    </source>
</evidence>
<evidence type="ECO:0008006" key="4">
    <source>
        <dbReference type="Google" id="ProtNLM"/>
    </source>
</evidence>